<dbReference type="InterPro" id="IPR020471">
    <property type="entry name" value="AKR"/>
</dbReference>
<dbReference type="FunFam" id="3.20.20.100:FF:000002">
    <property type="entry name" value="2,5-diketo-D-gluconic acid reductase A"/>
    <property type="match status" value="1"/>
</dbReference>
<dbReference type="PRINTS" id="PR00069">
    <property type="entry name" value="ALDKETRDTASE"/>
</dbReference>
<evidence type="ECO:0000256" key="3">
    <source>
        <dbReference type="ARBA" id="ARBA00023002"/>
    </source>
</evidence>
<feature type="binding site" evidence="6">
    <location>
        <position position="109"/>
    </location>
    <ligand>
        <name>substrate</name>
    </ligand>
</feature>
<dbReference type="Proteomes" id="UP000199382">
    <property type="component" value="Unassembled WGS sequence"/>
</dbReference>
<evidence type="ECO:0000256" key="2">
    <source>
        <dbReference type="ARBA" id="ARBA00022857"/>
    </source>
</evidence>
<evidence type="ECO:0000256" key="4">
    <source>
        <dbReference type="ARBA" id="ARBA00049445"/>
    </source>
</evidence>
<dbReference type="AlphaFoldDB" id="A0A1G8MEH1"/>
<keyword evidence="10" id="KW-1185">Reference proteome</keyword>
<dbReference type="PANTHER" id="PTHR43827">
    <property type="entry name" value="2,5-DIKETO-D-GLUCONIC ACID REDUCTASE"/>
    <property type="match status" value="1"/>
</dbReference>
<accession>A0A1G8MEH1</accession>
<keyword evidence="2" id="KW-0521">NADP</keyword>
<evidence type="ECO:0000259" key="8">
    <source>
        <dbReference type="Pfam" id="PF00248"/>
    </source>
</evidence>
<dbReference type="GO" id="GO:0016616">
    <property type="term" value="F:oxidoreductase activity, acting on the CH-OH group of donors, NAD or NADP as acceptor"/>
    <property type="evidence" value="ECO:0007669"/>
    <property type="project" value="UniProtKB-ARBA"/>
</dbReference>
<feature type="domain" description="NADP-dependent oxidoreductase" evidence="8">
    <location>
        <begin position="20"/>
        <end position="260"/>
    </location>
</feature>
<dbReference type="Gene3D" id="3.20.20.100">
    <property type="entry name" value="NADP-dependent oxidoreductase domain"/>
    <property type="match status" value="1"/>
</dbReference>
<dbReference type="OrthoDB" id="9768793at2"/>
<evidence type="ECO:0000256" key="5">
    <source>
        <dbReference type="PIRSR" id="PIRSR000097-1"/>
    </source>
</evidence>
<protein>
    <submittedName>
        <fullName evidence="9">2,5-diketo-D-gluconate reductase A</fullName>
    </submittedName>
</protein>
<dbReference type="STRING" id="571298.SAMN04488026_100599"/>
<organism evidence="9 10">
    <name type="scientific">Aliiruegeria lutimaris</name>
    <dbReference type="NCBI Taxonomy" id="571298"/>
    <lineage>
        <taxon>Bacteria</taxon>
        <taxon>Pseudomonadati</taxon>
        <taxon>Pseudomonadota</taxon>
        <taxon>Alphaproteobacteria</taxon>
        <taxon>Rhodobacterales</taxon>
        <taxon>Roseobacteraceae</taxon>
        <taxon>Aliiruegeria</taxon>
    </lineage>
</organism>
<sequence length="277" mass="30566">MTKIPKITMNDGYTIPQFGFGIWEVPPAAAADAVESALRLGYPLIDGAYFYKNEEGLGEGLRRSGVAREDVFITTKVWNHEQGRDKARASVDRSLKLIGVEQLDLVLIHWPVPSQDLYVETWESFIEMREKGLVRSIGVSNFNAEHLDRVVAETGVTPALNQIEVNPELQQPELRATNADLGIVTQAWTPLGNGRSFGSEPIAAAARRTGKSPAQVTLRWHLQLGHAVISRSVNPGRQAENLDIFDFELTDAEMEAIKTLDFGARTGPDPSVFKLMG</sequence>
<evidence type="ECO:0000256" key="6">
    <source>
        <dbReference type="PIRSR" id="PIRSR000097-2"/>
    </source>
</evidence>
<dbReference type="Pfam" id="PF00248">
    <property type="entry name" value="Aldo_ket_red"/>
    <property type="match status" value="1"/>
</dbReference>
<feature type="active site" description="Proton donor" evidence="5">
    <location>
        <position position="51"/>
    </location>
</feature>
<comment type="similarity">
    <text evidence="1">Belongs to the aldo/keto reductase family.</text>
</comment>
<dbReference type="InterPro" id="IPR018170">
    <property type="entry name" value="Aldo/ket_reductase_CS"/>
</dbReference>
<dbReference type="PROSITE" id="PS00062">
    <property type="entry name" value="ALDOKETO_REDUCTASE_2"/>
    <property type="match status" value="1"/>
</dbReference>
<evidence type="ECO:0000256" key="7">
    <source>
        <dbReference type="PIRSR" id="PIRSR000097-3"/>
    </source>
</evidence>
<name>A0A1G8MEH1_9RHOB</name>
<dbReference type="InterPro" id="IPR036812">
    <property type="entry name" value="NAD(P)_OxRdtase_dom_sf"/>
</dbReference>
<proteinExistence type="inferred from homology"/>
<gene>
    <name evidence="9" type="ORF">SAMN04488026_100599</name>
</gene>
<evidence type="ECO:0000313" key="9">
    <source>
        <dbReference type="EMBL" id="SDI66324.1"/>
    </source>
</evidence>
<dbReference type="RefSeq" id="WP_093150190.1">
    <property type="nucleotide sequence ID" value="NZ_FNEK01000005.1"/>
</dbReference>
<reference evidence="9 10" key="1">
    <citation type="submission" date="2016-10" db="EMBL/GenBank/DDBJ databases">
        <authorList>
            <person name="de Groot N.N."/>
        </authorList>
    </citation>
    <scope>NUCLEOTIDE SEQUENCE [LARGE SCALE GENOMIC DNA]</scope>
    <source>
        <strain evidence="9 10">DSM 25294</strain>
    </source>
</reference>
<dbReference type="EMBL" id="FNEK01000005">
    <property type="protein sequence ID" value="SDI66324.1"/>
    <property type="molecule type" value="Genomic_DNA"/>
</dbReference>
<dbReference type="PIRSF" id="PIRSF000097">
    <property type="entry name" value="AKR"/>
    <property type="match status" value="1"/>
</dbReference>
<feature type="site" description="Lowers pKa of active site Tyr" evidence="7">
    <location>
        <position position="76"/>
    </location>
</feature>
<keyword evidence="3" id="KW-0560">Oxidoreductase</keyword>
<dbReference type="InterPro" id="IPR023210">
    <property type="entry name" value="NADP_OxRdtase_dom"/>
</dbReference>
<dbReference type="SUPFAM" id="SSF51430">
    <property type="entry name" value="NAD(P)-linked oxidoreductase"/>
    <property type="match status" value="1"/>
</dbReference>
<evidence type="ECO:0000256" key="1">
    <source>
        <dbReference type="ARBA" id="ARBA00007905"/>
    </source>
</evidence>
<evidence type="ECO:0000313" key="10">
    <source>
        <dbReference type="Proteomes" id="UP000199382"/>
    </source>
</evidence>
<comment type="catalytic activity">
    <reaction evidence="4">
        <text>hydroxyacetone + NADP(+) = methylglyoxal + NADPH + H(+)</text>
        <dbReference type="Rhea" id="RHEA:27986"/>
        <dbReference type="ChEBI" id="CHEBI:15378"/>
        <dbReference type="ChEBI" id="CHEBI:17158"/>
        <dbReference type="ChEBI" id="CHEBI:27957"/>
        <dbReference type="ChEBI" id="CHEBI:57783"/>
        <dbReference type="ChEBI" id="CHEBI:58349"/>
    </reaction>
</comment>
<dbReference type="PANTHER" id="PTHR43827:SF3">
    <property type="entry name" value="NADP-DEPENDENT OXIDOREDUCTASE DOMAIN-CONTAINING PROTEIN"/>
    <property type="match status" value="1"/>
</dbReference>